<evidence type="ECO:0000313" key="1">
    <source>
        <dbReference type="EMBL" id="KAJ4129861.1"/>
    </source>
</evidence>
<evidence type="ECO:0000313" key="2">
    <source>
        <dbReference type="Proteomes" id="UP001152024"/>
    </source>
</evidence>
<reference evidence="1" key="1">
    <citation type="submission" date="2022-09" db="EMBL/GenBank/DDBJ databases">
        <title>Fusarium specimens isolated from Avocado Roots.</title>
        <authorList>
            <person name="Stajich J."/>
            <person name="Roper C."/>
            <person name="Heimlech-Rivalta G."/>
        </authorList>
    </citation>
    <scope>NUCLEOTIDE SEQUENCE</scope>
    <source>
        <strain evidence="1">CF00095</strain>
    </source>
</reference>
<proteinExistence type="predicted"/>
<comment type="caution">
    <text evidence="1">The sequence shown here is derived from an EMBL/GenBank/DDBJ whole genome shotgun (WGS) entry which is preliminary data.</text>
</comment>
<dbReference type="EMBL" id="JAOQBH010000010">
    <property type="protein sequence ID" value="KAJ4129861.1"/>
    <property type="molecule type" value="Genomic_DNA"/>
</dbReference>
<accession>A0ABQ8R9K5</accession>
<gene>
    <name evidence="1" type="ORF">NW768_006831</name>
</gene>
<name>A0ABQ8R9K5_FUSEQ</name>
<protein>
    <submittedName>
        <fullName evidence="1">Uncharacterized protein</fullName>
    </submittedName>
</protein>
<dbReference type="Proteomes" id="UP001152024">
    <property type="component" value="Unassembled WGS sequence"/>
</dbReference>
<sequence length="85" mass="8917">MCLPFGRKKKQPQVYDYYPRPAMGYSAKHYNYGYPKKYKKHRKYGYVGEGVGHMGGYWGDSGFGGGDGGGGGCSGGDGGGGGGCS</sequence>
<organism evidence="1 2">
    <name type="scientific">Fusarium equiseti</name>
    <name type="common">Fusarium scirpi</name>
    <dbReference type="NCBI Taxonomy" id="61235"/>
    <lineage>
        <taxon>Eukaryota</taxon>
        <taxon>Fungi</taxon>
        <taxon>Dikarya</taxon>
        <taxon>Ascomycota</taxon>
        <taxon>Pezizomycotina</taxon>
        <taxon>Sordariomycetes</taxon>
        <taxon>Hypocreomycetidae</taxon>
        <taxon>Hypocreales</taxon>
        <taxon>Nectriaceae</taxon>
        <taxon>Fusarium</taxon>
        <taxon>Fusarium incarnatum-equiseti species complex</taxon>
    </lineage>
</organism>
<keyword evidence="2" id="KW-1185">Reference proteome</keyword>